<name>A0ABT0HNV8_9BACT</name>
<evidence type="ECO:0008006" key="4">
    <source>
        <dbReference type="Google" id="ProtNLM"/>
    </source>
</evidence>
<feature type="transmembrane region" description="Helical" evidence="1">
    <location>
        <begin position="67"/>
        <end position="87"/>
    </location>
</feature>
<reference evidence="2 3" key="1">
    <citation type="submission" date="2022-04" db="EMBL/GenBank/DDBJ databases">
        <title>Spirosoma sp. strain RP8 genome sequencing and assembly.</title>
        <authorList>
            <person name="Jung Y."/>
        </authorList>
    </citation>
    <scope>NUCLEOTIDE SEQUENCE [LARGE SCALE GENOMIC DNA]</scope>
    <source>
        <strain evidence="2 3">RP8</strain>
    </source>
</reference>
<comment type="caution">
    <text evidence="2">The sequence shown here is derived from an EMBL/GenBank/DDBJ whole genome shotgun (WGS) entry which is preliminary data.</text>
</comment>
<keyword evidence="1" id="KW-1133">Transmembrane helix</keyword>
<sequence>MKLLSGALLIITVILSVRHGWAGLSMKPETSDMLTELGLGTNRTILYLISVLTLSVALLVLFPQTFFAGNLINAGIILLIMALSLNVGNLKTALLEIPFLLIPLVLIYLGHPLKK</sequence>
<protein>
    <recommendedName>
        <fullName evidence="4">DoxX family protein</fullName>
    </recommendedName>
</protein>
<keyword evidence="1" id="KW-0812">Transmembrane</keyword>
<organism evidence="2 3">
    <name type="scientific">Spirosoma liriopis</name>
    <dbReference type="NCBI Taxonomy" id="2937440"/>
    <lineage>
        <taxon>Bacteria</taxon>
        <taxon>Pseudomonadati</taxon>
        <taxon>Bacteroidota</taxon>
        <taxon>Cytophagia</taxon>
        <taxon>Cytophagales</taxon>
        <taxon>Cytophagaceae</taxon>
        <taxon>Spirosoma</taxon>
    </lineage>
</organism>
<gene>
    <name evidence="2" type="ORF">M0L20_18545</name>
</gene>
<evidence type="ECO:0000313" key="2">
    <source>
        <dbReference type="EMBL" id="MCK8493873.1"/>
    </source>
</evidence>
<feature type="transmembrane region" description="Helical" evidence="1">
    <location>
        <begin position="44"/>
        <end position="62"/>
    </location>
</feature>
<keyword evidence="3" id="KW-1185">Reference proteome</keyword>
<keyword evidence="1" id="KW-0472">Membrane</keyword>
<feature type="transmembrane region" description="Helical" evidence="1">
    <location>
        <begin position="93"/>
        <end position="110"/>
    </location>
</feature>
<evidence type="ECO:0000256" key="1">
    <source>
        <dbReference type="SAM" id="Phobius"/>
    </source>
</evidence>
<evidence type="ECO:0000313" key="3">
    <source>
        <dbReference type="Proteomes" id="UP001202180"/>
    </source>
</evidence>
<proteinExistence type="predicted"/>
<dbReference type="EMBL" id="JALPRF010000003">
    <property type="protein sequence ID" value="MCK8493873.1"/>
    <property type="molecule type" value="Genomic_DNA"/>
</dbReference>
<dbReference type="Proteomes" id="UP001202180">
    <property type="component" value="Unassembled WGS sequence"/>
</dbReference>
<dbReference type="RefSeq" id="WP_232562687.1">
    <property type="nucleotide sequence ID" value="NZ_JALPRF010000003.1"/>
</dbReference>
<accession>A0ABT0HNV8</accession>